<dbReference type="Gene3D" id="1.20.910.10">
    <property type="entry name" value="Heme oxygenase-like"/>
    <property type="match status" value="1"/>
</dbReference>
<dbReference type="PANTHER" id="PTHR10720">
    <property type="entry name" value="HEME OXYGENASE"/>
    <property type="match status" value="1"/>
</dbReference>
<keyword evidence="5" id="KW-1185">Reference proteome</keyword>
<keyword evidence="2" id="KW-0479">Metal-binding</keyword>
<accession>A0ABV9U105</accession>
<gene>
    <name evidence="4" type="ORF">ACFPCY_19310</name>
</gene>
<dbReference type="InterPro" id="IPR016053">
    <property type="entry name" value="Haem_Oase-like"/>
</dbReference>
<name>A0ABV9U105_9ACTN</name>
<dbReference type="InterPro" id="IPR016084">
    <property type="entry name" value="Haem_Oase-like_multi-hlx"/>
</dbReference>
<evidence type="ECO:0000313" key="5">
    <source>
        <dbReference type="Proteomes" id="UP001595872"/>
    </source>
</evidence>
<evidence type="ECO:0000256" key="1">
    <source>
        <dbReference type="ARBA" id="ARBA00022617"/>
    </source>
</evidence>
<dbReference type="RefSeq" id="WP_378257021.1">
    <property type="nucleotide sequence ID" value="NZ_JBHSIT010000005.1"/>
</dbReference>
<keyword evidence="3" id="KW-0408">Iron</keyword>
<dbReference type="EMBL" id="JBHSIT010000005">
    <property type="protein sequence ID" value="MFC4909479.1"/>
    <property type="molecule type" value="Genomic_DNA"/>
</dbReference>
<protein>
    <submittedName>
        <fullName evidence="4">Heme oxygenase (Biliverdin-producing)</fullName>
    </submittedName>
</protein>
<dbReference type="SUPFAM" id="SSF48613">
    <property type="entry name" value="Heme oxygenase-like"/>
    <property type="match status" value="1"/>
</dbReference>
<dbReference type="CDD" id="cd19165">
    <property type="entry name" value="HemeO"/>
    <property type="match status" value="1"/>
</dbReference>
<dbReference type="Proteomes" id="UP001595872">
    <property type="component" value="Unassembled WGS sequence"/>
</dbReference>
<comment type="caution">
    <text evidence="4">The sequence shown here is derived from an EMBL/GenBank/DDBJ whole genome shotgun (WGS) entry which is preliminary data.</text>
</comment>
<dbReference type="Pfam" id="PF01126">
    <property type="entry name" value="Heme_oxygenase"/>
    <property type="match status" value="1"/>
</dbReference>
<organism evidence="4 5">
    <name type="scientific">Actinomadura gamaensis</name>
    <dbReference type="NCBI Taxonomy" id="1763541"/>
    <lineage>
        <taxon>Bacteria</taxon>
        <taxon>Bacillati</taxon>
        <taxon>Actinomycetota</taxon>
        <taxon>Actinomycetes</taxon>
        <taxon>Streptosporangiales</taxon>
        <taxon>Thermomonosporaceae</taxon>
        <taxon>Actinomadura</taxon>
    </lineage>
</organism>
<keyword evidence="1" id="KW-0349">Heme</keyword>
<dbReference type="PIRSF" id="PIRSF000343">
    <property type="entry name" value="Haem_Oase"/>
    <property type="match status" value="1"/>
</dbReference>
<evidence type="ECO:0000313" key="4">
    <source>
        <dbReference type="EMBL" id="MFC4909479.1"/>
    </source>
</evidence>
<evidence type="ECO:0000256" key="2">
    <source>
        <dbReference type="ARBA" id="ARBA00022723"/>
    </source>
</evidence>
<dbReference type="InterPro" id="IPR002051">
    <property type="entry name" value="Haem_Oase"/>
</dbReference>
<proteinExistence type="predicted"/>
<dbReference type="PRINTS" id="PR00088">
    <property type="entry name" value="HAEMOXYGNASE"/>
</dbReference>
<evidence type="ECO:0000256" key="3">
    <source>
        <dbReference type="ARBA" id="ARBA00023004"/>
    </source>
</evidence>
<sequence length="217" mass="23850">MGTDHATARKAEQVGFAAELRAATWSGHGENESSAFMTDLAEGRIDRAGYVRFLGQLLHVYDALETVADRWADDPVAAAFDLPGLRRREALRADLAHFQGHAEPCAPTPATRRYVAAIRSAGNDRPGGFVAHHYTRYLGDLSGGQYIGLQVRKAFHLAAGEPGVLFYAFPHKPKSYKDRYRTLLDRAPWSAAERARVVAEVRRAYRLNADLSASLGA</sequence>
<reference evidence="5" key="1">
    <citation type="journal article" date="2019" name="Int. J. Syst. Evol. Microbiol.">
        <title>The Global Catalogue of Microorganisms (GCM) 10K type strain sequencing project: providing services to taxonomists for standard genome sequencing and annotation.</title>
        <authorList>
            <consortium name="The Broad Institute Genomics Platform"/>
            <consortium name="The Broad Institute Genome Sequencing Center for Infectious Disease"/>
            <person name="Wu L."/>
            <person name="Ma J."/>
        </authorList>
    </citation>
    <scope>NUCLEOTIDE SEQUENCE [LARGE SCALE GENOMIC DNA]</scope>
    <source>
        <strain evidence="5">KLKA75</strain>
    </source>
</reference>
<dbReference type="PANTHER" id="PTHR10720:SF0">
    <property type="entry name" value="HEME OXYGENASE"/>
    <property type="match status" value="1"/>
</dbReference>